<dbReference type="InterPro" id="IPR036097">
    <property type="entry name" value="HisK_dim/P_sf"/>
</dbReference>
<dbReference type="EC" id="2.7.13.3" evidence="3"/>
<dbReference type="GO" id="GO:0000155">
    <property type="term" value="F:phosphorelay sensor kinase activity"/>
    <property type="evidence" value="ECO:0007669"/>
    <property type="project" value="InterPro"/>
</dbReference>
<accession>A0AAJ1TEQ8</accession>
<dbReference type="Pfam" id="PF02518">
    <property type="entry name" value="HATPase_c"/>
    <property type="match status" value="1"/>
</dbReference>
<dbReference type="CDD" id="cd06225">
    <property type="entry name" value="HAMP"/>
    <property type="match status" value="1"/>
</dbReference>
<dbReference type="GO" id="GO:0016036">
    <property type="term" value="P:cellular response to phosphate starvation"/>
    <property type="evidence" value="ECO:0007669"/>
    <property type="project" value="TreeGrafter"/>
</dbReference>
<keyword evidence="11 13" id="KW-0472">Membrane</keyword>
<dbReference type="PANTHER" id="PTHR45453:SF3">
    <property type="entry name" value="HISTIDINE KINASE"/>
    <property type="match status" value="1"/>
</dbReference>
<evidence type="ECO:0000256" key="4">
    <source>
        <dbReference type="ARBA" id="ARBA00022475"/>
    </source>
</evidence>
<dbReference type="Gene3D" id="3.30.565.10">
    <property type="entry name" value="Histidine kinase-like ATPase, C-terminal domain"/>
    <property type="match status" value="1"/>
</dbReference>
<comment type="subcellular location">
    <subcellularLocation>
        <location evidence="2">Cell membrane</location>
        <topology evidence="2">Multi-pass membrane protein</topology>
    </subcellularLocation>
</comment>
<comment type="caution">
    <text evidence="16">The sequence shown here is derived from an EMBL/GenBank/DDBJ whole genome shotgun (WGS) entry which is preliminary data.</text>
</comment>
<evidence type="ECO:0000256" key="2">
    <source>
        <dbReference type="ARBA" id="ARBA00004651"/>
    </source>
</evidence>
<proteinExistence type="predicted"/>
<evidence type="ECO:0000256" key="9">
    <source>
        <dbReference type="ARBA" id="ARBA00022840"/>
    </source>
</evidence>
<evidence type="ECO:0000256" key="1">
    <source>
        <dbReference type="ARBA" id="ARBA00000085"/>
    </source>
</evidence>
<dbReference type="PRINTS" id="PR00344">
    <property type="entry name" value="BCTRLSENSOR"/>
</dbReference>
<dbReference type="SUPFAM" id="SSF55874">
    <property type="entry name" value="ATPase domain of HSP90 chaperone/DNA topoisomerase II/histidine kinase"/>
    <property type="match status" value="1"/>
</dbReference>
<evidence type="ECO:0000256" key="6">
    <source>
        <dbReference type="ARBA" id="ARBA00022679"/>
    </source>
</evidence>
<keyword evidence="5" id="KW-0597">Phosphoprotein</keyword>
<keyword evidence="17" id="KW-1185">Reference proteome</keyword>
<evidence type="ECO:0000259" key="15">
    <source>
        <dbReference type="PROSITE" id="PS50885"/>
    </source>
</evidence>
<dbReference type="Pfam" id="PF00512">
    <property type="entry name" value="HisKA"/>
    <property type="match status" value="1"/>
</dbReference>
<dbReference type="FunFam" id="1.10.287.130:FF:000001">
    <property type="entry name" value="Two-component sensor histidine kinase"/>
    <property type="match status" value="1"/>
</dbReference>
<gene>
    <name evidence="16" type="ORF">J2Z48_001211</name>
</gene>
<evidence type="ECO:0000256" key="7">
    <source>
        <dbReference type="ARBA" id="ARBA00022741"/>
    </source>
</evidence>
<dbReference type="InterPro" id="IPR003660">
    <property type="entry name" value="HAMP_dom"/>
</dbReference>
<protein>
    <recommendedName>
        <fullName evidence="3">histidine kinase</fullName>
        <ecNumber evidence="3">2.7.13.3</ecNumber>
    </recommendedName>
</protein>
<dbReference type="GO" id="GO:0005524">
    <property type="term" value="F:ATP binding"/>
    <property type="evidence" value="ECO:0007669"/>
    <property type="project" value="UniProtKB-KW"/>
</dbReference>
<dbReference type="PROSITE" id="PS50885">
    <property type="entry name" value="HAMP"/>
    <property type="match status" value="1"/>
</dbReference>
<reference evidence="16 17" key="1">
    <citation type="submission" date="2023-07" db="EMBL/GenBank/DDBJ databases">
        <title>Genomic Encyclopedia of Type Strains, Phase IV (KMG-IV): sequencing the most valuable type-strain genomes for metagenomic binning, comparative biology and taxonomic classification.</title>
        <authorList>
            <person name="Goeker M."/>
        </authorList>
    </citation>
    <scope>NUCLEOTIDE SEQUENCE [LARGE SCALE GENOMIC DNA]</scope>
    <source>
        <strain evidence="16 17">DSM 46876</strain>
    </source>
</reference>
<evidence type="ECO:0000256" key="11">
    <source>
        <dbReference type="ARBA" id="ARBA00023136"/>
    </source>
</evidence>
<dbReference type="SMART" id="SM00304">
    <property type="entry name" value="HAMP"/>
    <property type="match status" value="1"/>
</dbReference>
<evidence type="ECO:0000259" key="14">
    <source>
        <dbReference type="PROSITE" id="PS50109"/>
    </source>
</evidence>
<dbReference type="InterPro" id="IPR005467">
    <property type="entry name" value="His_kinase_dom"/>
</dbReference>
<dbReference type="AlphaFoldDB" id="A0AAJ1TEQ8"/>
<evidence type="ECO:0000256" key="3">
    <source>
        <dbReference type="ARBA" id="ARBA00012438"/>
    </source>
</evidence>
<dbReference type="Pfam" id="PF00672">
    <property type="entry name" value="HAMP"/>
    <property type="match status" value="1"/>
</dbReference>
<evidence type="ECO:0000256" key="13">
    <source>
        <dbReference type="SAM" id="Phobius"/>
    </source>
</evidence>
<sequence>MKKGIVFKLFLFTTGLCLLIIATIFIGQTVFFERYYESQKEADLKERVSTFHGKYVAAKGDSTKIRSLEQEFHRDYAIWITTLDNQGTMKYGNDFSIEVQVQEEIFPRLKKYPQKIIQIPMYNFVNVEDEKSKSNLVVGKDITIRGIEKDNIFTPSGIYSGKNMPNEQLEDKLDKVESKQWNIVIVKGTIKEIHFPKSDVASSFIYTNRIFLERMKSFQSSLIVTGSLSDRDGYAVRSYGKGQYYVEDYGESGITYKVLTQPILDPDGKTNYLFAMTSLQPVNEAVQMINGYYVYLIILVLLLTMLLSFYYSKQIARPLLQINETTQKMAQLDFSEMISVDSKDEIGDLSQNINELSNKLQSYIEKLQDDIEKEKQLEKTRKEFIAGVSHELKTPLSIMKSCVSILRDGVATHKKNHYFNAMEKEVDKMDMLIVDMLELAKFESGTYKLEMQSFYIDEVMEQICDQLIWRMEKKHLQLEKELDHVGVTANQSRIEQVLTNFITNAIRYTPEGERIVISTIIEKDRVKVCVENKGAHIPQAQLDKIWERFYRTDAARQRSTGGTGLGLSISKNILELHDAMYGVQNTKDGVLFYFYLKTSV</sequence>
<dbReference type="InterPro" id="IPR036890">
    <property type="entry name" value="HATPase_C_sf"/>
</dbReference>
<dbReference type="GO" id="GO:0004721">
    <property type="term" value="F:phosphoprotein phosphatase activity"/>
    <property type="evidence" value="ECO:0007669"/>
    <property type="project" value="TreeGrafter"/>
</dbReference>
<dbReference type="CDD" id="cd00075">
    <property type="entry name" value="HATPase"/>
    <property type="match status" value="1"/>
</dbReference>
<evidence type="ECO:0000256" key="10">
    <source>
        <dbReference type="ARBA" id="ARBA00023012"/>
    </source>
</evidence>
<dbReference type="InterPro" id="IPR003594">
    <property type="entry name" value="HATPase_dom"/>
</dbReference>
<dbReference type="InterPro" id="IPR050351">
    <property type="entry name" value="BphY/WalK/GraS-like"/>
</dbReference>
<feature type="transmembrane region" description="Helical" evidence="13">
    <location>
        <begin position="292"/>
        <end position="311"/>
    </location>
</feature>
<dbReference type="PANTHER" id="PTHR45453">
    <property type="entry name" value="PHOSPHATE REGULON SENSOR PROTEIN PHOR"/>
    <property type="match status" value="1"/>
</dbReference>
<evidence type="ECO:0000313" key="16">
    <source>
        <dbReference type="EMBL" id="MDQ0417039.1"/>
    </source>
</evidence>
<comment type="catalytic activity">
    <reaction evidence="1">
        <text>ATP + protein L-histidine = ADP + protein N-phospho-L-histidine.</text>
        <dbReference type="EC" id="2.7.13.3"/>
    </reaction>
</comment>
<name>A0AAJ1TEQ8_9BACL</name>
<dbReference type="Proteomes" id="UP001238450">
    <property type="component" value="Unassembled WGS sequence"/>
</dbReference>
<evidence type="ECO:0000256" key="12">
    <source>
        <dbReference type="SAM" id="Coils"/>
    </source>
</evidence>
<dbReference type="GO" id="GO:0005886">
    <property type="term" value="C:plasma membrane"/>
    <property type="evidence" value="ECO:0007669"/>
    <property type="project" value="UniProtKB-SubCell"/>
</dbReference>
<dbReference type="Gene3D" id="1.10.287.130">
    <property type="match status" value="1"/>
</dbReference>
<evidence type="ECO:0000313" key="17">
    <source>
        <dbReference type="Proteomes" id="UP001238450"/>
    </source>
</evidence>
<dbReference type="FunFam" id="3.30.565.10:FF:000006">
    <property type="entry name" value="Sensor histidine kinase WalK"/>
    <property type="match status" value="1"/>
</dbReference>
<keyword evidence="10" id="KW-0902">Two-component regulatory system</keyword>
<dbReference type="CDD" id="cd00082">
    <property type="entry name" value="HisKA"/>
    <property type="match status" value="1"/>
</dbReference>
<dbReference type="SMART" id="SM00388">
    <property type="entry name" value="HisKA"/>
    <property type="match status" value="1"/>
</dbReference>
<keyword evidence="6" id="KW-0808">Transferase</keyword>
<keyword evidence="4" id="KW-1003">Cell membrane</keyword>
<dbReference type="SUPFAM" id="SSF158472">
    <property type="entry name" value="HAMP domain-like"/>
    <property type="match status" value="1"/>
</dbReference>
<dbReference type="SUPFAM" id="SSF47384">
    <property type="entry name" value="Homodimeric domain of signal transducing histidine kinase"/>
    <property type="match status" value="1"/>
</dbReference>
<feature type="coiled-coil region" evidence="12">
    <location>
        <begin position="346"/>
        <end position="380"/>
    </location>
</feature>
<dbReference type="InterPro" id="IPR004358">
    <property type="entry name" value="Sig_transdc_His_kin-like_C"/>
</dbReference>
<keyword evidence="13" id="KW-1133">Transmembrane helix</keyword>
<feature type="domain" description="Histidine kinase" evidence="14">
    <location>
        <begin position="387"/>
        <end position="600"/>
    </location>
</feature>
<evidence type="ECO:0000256" key="5">
    <source>
        <dbReference type="ARBA" id="ARBA00022553"/>
    </source>
</evidence>
<dbReference type="EMBL" id="JAUSUV010000004">
    <property type="protein sequence ID" value="MDQ0417039.1"/>
    <property type="molecule type" value="Genomic_DNA"/>
</dbReference>
<keyword evidence="9" id="KW-0067">ATP-binding</keyword>
<organism evidence="16 17">
    <name type="scientific">Croceifilum oryzae</name>
    <dbReference type="NCBI Taxonomy" id="1553429"/>
    <lineage>
        <taxon>Bacteria</taxon>
        <taxon>Bacillati</taxon>
        <taxon>Bacillota</taxon>
        <taxon>Bacilli</taxon>
        <taxon>Bacillales</taxon>
        <taxon>Thermoactinomycetaceae</taxon>
        <taxon>Croceifilum</taxon>
    </lineage>
</organism>
<feature type="domain" description="HAMP" evidence="15">
    <location>
        <begin position="313"/>
        <end position="365"/>
    </location>
</feature>
<dbReference type="SMART" id="SM00387">
    <property type="entry name" value="HATPase_c"/>
    <property type="match status" value="1"/>
</dbReference>
<dbReference type="InterPro" id="IPR003661">
    <property type="entry name" value="HisK_dim/P_dom"/>
</dbReference>
<dbReference type="PROSITE" id="PS50109">
    <property type="entry name" value="HIS_KIN"/>
    <property type="match status" value="1"/>
</dbReference>
<evidence type="ECO:0000256" key="8">
    <source>
        <dbReference type="ARBA" id="ARBA00022777"/>
    </source>
</evidence>
<dbReference type="RefSeq" id="WP_307251753.1">
    <property type="nucleotide sequence ID" value="NZ_JAUSUV010000004.1"/>
</dbReference>
<keyword evidence="7" id="KW-0547">Nucleotide-binding</keyword>
<keyword evidence="13" id="KW-0812">Transmembrane</keyword>
<keyword evidence="8 16" id="KW-0418">Kinase</keyword>
<dbReference type="Gene3D" id="6.10.340.10">
    <property type="match status" value="1"/>
</dbReference>
<keyword evidence="12" id="KW-0175">Coiled coil</keyword>